<evidence type="ECO:0000313" key="3">
    <source>
        <dbReference type="EMBL" id="KKP66874.1"/>
    </source>
</evidence>
<evidence type="ECO:0000259" key="2">
    <source>
        <dbReference type="Pfam" id="PF02517"/>
    </source>
</evidence>
<protein>
    <recommendedName>
        <fullName evidence="2">CAAX prenyl protease 2/Lysostaphin resistance protein A-like domain-containing protein</fullName>
    </recommendedName>
</protein>
<dbReference type="EMBL" id="LBPY01000002">
    <property type="protein sequence ID" value="KKP66874.1"/>
    <property type="molecule type" value="Genomic_DNA"/>
</dbReference>
<evidence type="ECO:0000313" key="4">
    <source>
        <dbReference type="Proteomes" id="UP000034952"/>
    </source>
</evidence>
<feature type="transmembrane region" description="Helical" evidence="1">
    <location>
        <begin position="159"/>
        <end position="176"/>
    </location>
</feature>
<keyword evidence="1" id="KW-0472">Membrane</keyword>
<reference evidence="3 4" key="1">
    <citation type="journal article" date="2015" name="Nature">
        <title>rRNA introns, odd ribosomes, and small enigmatic genomes across a large radiation of phyla.</title>
        <authorList>
            <person name="Brown C.T."/>
            <person name="Hug L.A."/>
            <person name="Thomas B.C."/>
            <person name="Sharon I."/>
            <person name="Castelle C.J."/>
            <person name="Singh A."/>
            <person name="Wilkins M.J."/>
            <person name="Williams K.H."/>
            <person name="Banfield J.F."/>
        </authorList>
    </citation>
    <scope>NUCLEOTIDE SEQUENCE [LARGE SCALE GENOMIC DNA]</scope>
</reference>
<feature type="transmembrane region" description="Helical" evidence="1">
    <location>
        <begin position="34"/>
        <end position="51"/>
    </location>
</feature>
<proteinExistence type="predicted"/>
<dbReference type="Pfam" id="PF02517">
    <property type="entry name" value="Rce1-like"/>
    <property type="match status" value="1"/>
</dbReference>
<feature type="transmembrane region" description="Helical" evidence="1">
    <location>
        <begin position="10"/>
        <end position="28"/>
    </location>
</feature>
<feature type="domain" description="CAAX prenyl protease 2/Lysostaphin resistance protein A-like" evidence="2">
    <location>
        <begin position="100"/>
        <end position="193"/>
    </location>
</feature>
<keyword evidence="1" id="KW-1133">Transmembrane helix</keyword>
<evidence type="ECO:0000256" key="1">
    <source>
        <dbReference type="SAM" id="Phobius"/>
    </source>
</evidence>
<accession>A0A0G0BBZ5</accession>
<feature type="transmembrane region" description="Helical" evidence="1">
    <location>
        <begin position="132"/>
        <end position="153"/>
    </location>
</feature>
<name>A0A0G0BBZ5_9BACT</name>
<dbReference type="AlphaFoldDB" id="A0A0G0BBZ5"/>
<dbReference type="GO" id="GO:0004175">
    <property type="term" value="F:endopeptidase activity"/>
    <property type="evidence" value="ECO:0007669"/>
    <property type="project" value="UniProtKB-ARBA"/>
</dbReference>
<dbReference type="Proteomes" id="UP000034952">
    <property type="component" value="Unassembled WGS sequence"/>
</dbReference>
<comment type="caution">
    <text evidence="3">The sequence shown here is derived from an EMBL/GenBank/DDBJ whole genome shotgun (WGS) entry which is preliminary data.</text>
</comment>
<organism evidence="3 4">
    <name type="scientific">Candidatus Nomurabacteria bacterium GW2011_GWE1_35_16</name>
    <dbReference type="NCBI Taxonomy" id="1618761"/>
    <lineage>
        <taxon>Bacteria</taxon>
        <taxon>Candidatus Nomuraibacteriota</taxon>
    </lineage>
</organism>
<keyword evidence="1" id="KW-0812">Transmembrane</keyword>
<feature type="transmembrane region" description="Helical" evidence="1">
    <location>
        <begin position="183"/>
        <end position="203"/>
    </location>
</feature>
<dbReference type="InterPro" id="IPR003675">
    <property type="entry name" value="Rce1/LyrA-like_dom"/>
</dbReference>
<gene>
    <name evidence="3" type="ORF">UR64_C0002G0090</name>
</gene>
<feature type="transmembrane region" description="Helical" evidence="1">
    <location>
        <begin position="71"/>
        <end position="92"/>
    </location>
</feature>
<dbReference type="GO" id="GO:0080120">
    <property type="term" value="P:CAAX-box protein maturation"/>
    <property type="evidence" value="ECO:0007669"/>
    <property type="project" value="UniProtKB-ARBA"/>
</dbReference>
<feature type="transmembrane region" description="Helical" evidence="1">
    <location>
        <begin position="104"/>
        <end position="125"/>
    </location>
</feature>
<sequence>MDNTKREKELVSVQILYLFVIPTLLLYFKVLSGNFRFLLLVGVAILLFGIVKYAKWTYADMGIRRDFMKDIVPYSFFTVGGVLFLIWLAQIVPHNPFLNWWTNIKFLILFIPLSIIQEIVFRGILMNMLKRAFISPAFIILINSLVFALMHVIYLNSMFVLPMTFIAGVGFAWMYYQYENLPLISIAHTILNFTAVILGFFVIR</sequence>